<evidence type="ECO:0000313" key="2">
    <source>
        <dbReference type="Proteomes" id="UP000011115"/>
    </source>
</evidence>
<name>M1DHZ8_SOLTU</name>
<dbReference type="InParanoid" id="M1DHZ8"/>
<dbReference type="Proteomes" id="UP000011115">
    <property type="component" value="Unassembled WGS sequence"/>
</dbReference>
<reference evidence="2" key="1">
    <citation type="journal article" date="2011" name="Nature">
        <title>Genome sequence and analysis of the tuber crop potato.</title>
        <authorList>
            <consortium name="The Potato Genome Sequencing Consortium"/>
        </authorList>
    </citation>
    <scope>NUCLEOTIDE SEQUENCE [LARGE SCALE GENOMIC DNA]</scope>
    <source>
        <strain evidence="2">cv. DM1-3 516 R44</strain>
    </source>
</reference>
<dbReference type="Gramene" id="PGSC0003DMT400089356">
    <property type="protein sequence ID" value="PGSC0003DMT400089356"/>
    <property type="gene ID" value="PGSC0003DMG400038927"/>
</dbReference>
<dbReference type="HOGENOM" id="CLU_115615_0_0_1"/>
<keyword evidence="2" id="KW-1185">Reference proteome</keyword>
<dbReference type="PaxDb" id="4113-PGSC0003DMT400089356"/>
<organism evidence="1 2">
    <name type="scientific">Solanum tuberosum</name>
    <name type="common">Potato</name>
    <dbReference type="NCBI Taxonomy" id="4113"/>
    <lineage>
        <taxon>Eukaryota</taxon>
        <taxon>Viridiplantae</taxon>
        <taxon>Streptophyta</taxon>
        <taxon>Embryophyta</taxon>
        <taxon>Tracheophyta</taxon>
        <taxon>Spermatophyta</taxon>
        <taxon>Magnoliopsida</taxon>
        <taxon>eudicotyledons</taxon>
        <taxon>Gunneridae</taxon>
        <taxon>Pentapetalae</taxon>
        <taxon>asterids</taxon>
        <taxon>lamiids</taxon>
        <taxon>Solanales</taxon>
        <taxon>Solanaceae</taxon>
        <taxon>Solanoideae</taxon>
        <taxon>Solaneae</taxon>
        <taxon>Solanum</taxon>
    </lineage>
</organism>
<dbReference type="AlphaFoldDB" id="M1DHZ8"/>
<dbReference type="OMA" id="SHIMATT"/>
<sequence length="204" mass="22339">MVKTPIVSTPVTHKSSRNKNKDKALSFVSIESDDMLPLAFFSSSLAFFSMGYTRTISSSALKNDLDDVVVKSIKSKPSSSTAISSPKLNAALEKLSDMDANLDALTIYVTRESDLVSSVTAMKEQVDSLKDLLLSAHVKINVVKDVTKETAADVARIRLRFDQIVKEAIKIATKVQASAKSISTSLTSRFKDVMTREYPLEVTQ</sequence>
<dbReference type="EnsemblPlants" id="PGSC0003DMT400089356">
    <property type="protein sequence ID" value="PGSC0003DMT400089356"/>
    <property type="gene ID" value="PGSC0003DMG400038927"/>
</dbReference>
<protein>
    <submittedName>
        <fullName evidence="1">Uncharacterized protein</fullName>
    </submittedName>
</protein>
<proteinExistence type="predicted"/>
<accession>M1DHZ8</accession>
<evidence type="ECO:0000313" key="1">
    <source>
        <dbReference type="EnsemblPlants" id="PGSC0003DMT400089356"/>
    </source>
</evidence>
<reference evidence="1" key="2">
    <citation type="submission" date="2015-06" db="UniProtKB">
        <authorList>
            <consortium name="EnsemblPlants"/>
        </authorList>
    </citation>
    <scope>IDENTIFICATION</scope>
    <source>
        <strain evidence="1">DM1-3 516 R44</strain>
    </source>
</reference>